<protein>
    <submittedName>
        <fullName evidence="2">Uncharacterized protein</fullName>
    </submittedName>
</protein>
<dbReference type="OrthoDB" id="8277033at2"/>
<dbReference type="AlphaFoldDB" id="A0A1L3LNA7"/>
<dbReference type="EMBL" id="CP013107">
    <property type="protein sequence ID" value="APG91567.1"/>
    <property type="molecule type" value="Genomic_DNA"/>
</dbReference>
<evidence type="ECO:0000256" key="1">
    <source>
        <dbReference type="SAM" id="MobiDB-lite"/>
    </source>
</evidence>
<name>A0A1L3LNA7_9HYPH</name>
<sequence length="206" mass="23468">MMSKAQKLRAKRKAQLGRPRKANAERFACGKIKPDWSKRESEKEAMAVALAARKRMHGLETSSSFAGYTLGRLFLDGRITEAQREAGDDYAKGMARYYHLTGIPFPSVRAQAIDRVQGHAPETSEERHRQIKRATERMMRLEGVLLGCDEGRQVKTTVFNVCVMDYEGLRMMPEAQLLWLKRGLNALVFDKGLHDYGERECSFNNL</sequence>
<dbReference type="Proteomes" id="UP000182306">
    <property type="component" value="Chromosome"/>
</dbReference>
<gene>
    <name evidence="2" type="ORF">SAMCFNEI73_Ch2284</name>
</gene>
<dbReference type="RefSeq" id="WP_037386548.1">
    <property type="nucleotide sequence ID" value="NZ_CP013107.1"/>
</dbReference>
<proteinExistence type="predicted"/>
<feature type="region of interest" description="Disordered" evidence="1">
    <location>
        <begin position="1"/>
        <end position="23"/>
    </location>
</feature>
<evidence type="ECO:0000313" key="2">
    <source>
        <dbReference type="EMBL" id="APG91567.1"/>
    </source>
</evidence>
<keyword evidence="3" id="KW-1185">Reference proteome</keyword>
<dbReference type="STRING" id="194963.SAMCFNEI73_Ch2284"/>
<reference evidence="2 3" key="1">
    <citation type="submission" date="2015-10" db="EMBL/GenBank/DDBJ databases">
        <title>Genomic differences between typical nodule nitrogen-fixing rhizobial strains and those coming from bean seeds.</title>
        <authorList>
            <person name="Peralta H."/>
            <person name="Aguilar-Vera A."/>
            <person name="Diaz R."/>
            <person name="Mora Y."/>
            <person name="Martinez-Batallar G."/>
            <person name="Salazar E."/>
            <person name="Vargas-Lagunas C."/>
            <person name="Encarnacion S."/>
            <person name="Girard L."/>
            <person name="Mora J."/>
        </authorList>
    </citation>
    <scope>NUCLEOTIDE SEQUENCE [LARGE SCALE GENOMIC DNA]</scope>
    <source>
        <strain evidence="2 3">CFNEI 73</strain>
    </source>
</reference>
<dbReference type="KEGG" id="same:SAMCFNEI73_Ch2284"/>
<feature type="compositionally biased region" description="Basic residues" evidence="1">
    <location>
        <begin position="1"/>
        <end position="21"/>
    </location>
</feature>
<evidence type="ECO:0000313" key="3">
    <source>
        <dbReference type="Proteomes" id="UP000182306"/>
    </source>
</evidence>
<organism evidence="2 3">
    <name type="scientific">Sinorhizobium americanum</name>
    <dbReference type="NCBI Taxonomy" id="194963"/>
    <lineage>
        <taxon>Bacteria</taxon>
        <taxon>Pseudomonadati</taxon>
        <taxon>Pseudomonadota</taxon>
        <taxon>Alphaproteobacteria</taxon>
        <taxon>Hyphomicrobiales</taxon>
        <taxon>Rhizobiaceae</taxon>
        <taxon>Sinorhizobium/Ensifer group</taxon>
        <taxon>Sinorhizobium</taxon>
    </lineage>
</organism>
<accession>A0A1L3LNA7</accession>